<gene>
    <name evidence="1" type="ORF">FXN65_17715</name>
</gene>
<dbReference type="InterPro" id="IPR043733">
    <property type="entry name" value="DUF5677"/>
</dbReference>
<dbReference type="Pfam" id="PF18928">
    <property type="entry name" value="DUF5677"/>
    <property type="match status" value="1"/>
</dbReference>
<dbReference type="KEGG" id="plal:FXN65_17715"/>
<dbReference type="Proteomes" id="UP000327179">
    <property type="component" value="Chromosome"/>
</dbReference>
<keyword evidence="2" id="KW-1185">Reference proteome</keyword>
<organism evidence="1 2">
    <name type="scientific">Metapseudomonas lalkuanensis</name>
    <dbReference type="NCBI Taxonomy" id="2604832"/>
    <lineage>
        <taxon>Bacteria</taxon>
        <taxon>Pseudomonadati</taxon>
        <taxon>Pseudomonadota</taxon>
        <taxon>Gammaproteobacteria</taxon>
        <taxon>Pseudomonadales</taxon>
        <taxon>Pseudomonadaceae</taxon>
        <taxon>Metapseudomonas</taxon>
    </lineage>
</organism>
<protein>
    <submittedName>
        <fullName evidence="1">Uncharacterized protein</fullName>
    </submittedName>
</protein>
<evidence type="ECO:0000313" key="2">
    <source>
        <dbReference type="Proteomes" id="UP000327179"/>
    </source>
</evidence>
<dbReference type="RefSeq" id="WP_151134833.1">
    <property type="nucleotide sequence ID" value="NZ_CP043311.1"/>
</dbReference>
<proteinExistence type="predicted"/>
<dbReference type="EMBL" id="CP043311">
    <property type="protein sequence ID" value="QEY63798.1"/>
    <property type="molecule type" value="Genomic_DNA"/>
</dbReference>
<sequence>MNAEAKEAILSIFCGNHNIAPETLDSKIKIITAEVYAAFLLFCECLGTNQFRNRNNPFDGFLLNMLHRSSNSFASMVSLIANGHLQDAEVISRTLTESTLAIQFILNGDAEENLTHYLAGYFEGQKWKNDKWQTTISGTEGHPHEKLIAQKNDTELKAKEICKKFVEAAGRKWPEKPRSMSIEKLYKELGKDIEYRTVYRAMCGQSHQNQEDLVNNLLCSLTDNDELDIKSKNEKHSFSVFICLWGTSYFLSAIESLGKYYKFSSVTQQSKSAHEVIKKFHEEIVEALNTCSFPVGWAKSIVHGI</sequence>
<accession>A0A5J6QM03</accession>
<dbReference type="AlphaFoldDB" id="A0A5J6QM03"/>
<evidence type="ECO:0000313" key="1">
    <source>
        <dbReference type="EMBL" id="QEY63798.1"/>
    </source>
</evidence>
<reference evidence="1 2" key="1">
    <citation type="submission" date="2019-08" db="EMBL/GenBank/DDBJ databases">
        <title>Whole-genome Sequencing of e-waste polymer degrading bacterium Pseudomonas sp. strain PE08.</title>
        <authorList>
            <person name="Kirdat K."/>
            <person name="Debbarma P."/>
            <person name="Narawade N."/>
            <person name="Suyal D."/>
            <person name="Thorat V."/>
            <person name="Shouche Y."/>
            <person name="Goel R."/>
            <person name="Yadav A."/>
        </authorList>
    </citation>
    <scope>NUCLEOTIDE SEQUENCE [LARGE SCALE GENOMIC DNA]</scope>
    <source>
        <strain evidence="1 2">PE08</strain>
    </source>
</reference>
<name>A0A5J6QM03_9GAMM</name>